<dbReference type="Proteomes" id="UP000192257">
    <property type="component" value="Unassembled WGS sequence"/>
</dbReference>
<feature type="region of interest" description="Disordered" evidence="1">
    <location>
        <begin position="1"/>
        <end position="23"/>
    </location>
</feature>
<organism evidence="2 3">
    <name type="scientific">Trypanosoma theileri</name>
    <dbReference type="NCBI Taxonomy" id="67003"/>
    <lineage>
        <taxon>Eukaryota</taxon>
        <taxon>Discoba</taxon>
        <taxon>Euglenozoa</taxon>
        <taxon>Kinetoplastea</taxon>
        <taxon>Metakinetoplastina</taxon>
        <taxon>Trypanosomatida</taxon>
        <taxon>Trypanosomatidae</taxon>
        <taxon>Trypanosoma</taxon>
    </lineage>
</organism>
<evidence type="ECO:0000256" key="1">
    <source>
        <dbReference type="SAM" id="MobiDB-lite"/>
    </source>
</evidence>
<feature type="compositionally biased region" description="Low complexity" evidence="1">
    <location>
        <begin position="90"/>
        <end position="105"/>
    </location>
</feature>
<keyword evidence="3" id="KW-1185">Reference proteome</keyword>
<dbReference type="RefSeq" id="XP_028885752.1">
    <property type="nucleotide sequence ID" value="XM_029022937.1"/>
</dbReference>
<dbReference type="GeneID" id="39982717"/>
<dbReference type="OrthoDB" id="272472at2759"/>
<dbReference type="AlphaFoldDB" id="A0A1X0P427"/>
<feature type="region of interest" description="Disordered" evidence="1">
    <location>
        <begin position="61"/>
        <end position="112"/>
    </location>
</feature>
<dbReference type="VEuPathDB" id="TriTrypDB:TM35_000052820"/>
<evidence type="ECO:0000313" key="2">
    <source>
        <dbReference type="EMBL" id="ORC91686.1"/>
    </source>
</evidence>
<feature type="compositionally biased region" description="Basic and acidic residues" evidence="1">
    <location>
        <begin position="62"/>
        <end position="82"/>
    </location>
</feature>
<comment type="caution">
    <text evidence="2">The sequence shown here is derived from an EMBL/GenBank/DDBJ whole genome shotgun (WGS) entry which is preliminary data.</text>
</comment>
<proteinExistence type="predicted"/>
<gene>
    <name evidence="2" type="ORF">TM35_000052820</name>
</gene>
<dbReference type="EMBL" id="NBCO01000005">
    <property type="protein sequence ID" value="ORC91686.1"/>
    <property type="molecule type" value="Genomic_DNA"/>
</dbReference>
<accession>A0A1X0P427</accession>
<evidence type="ECO:0000313" key="3">
    <source>
        <dbReference type="Proteomes" id="UP000192257"/>
    </source>
</evidence>
<reference evidence="2 3" key="1">
    <citation type="submission" date="2017-03" db="EMBL/GenBank/DDBJ databases">
        <title>An alternative strategy for trypanosome survival in the mammalian bloodstream revealed through genome and transcriptome analysis of the ubiquitous bovine parasite Trypanosoma (Megatrypanum) theileri.</title>
        <authorList>
            <person name="Kelly S."/>
            <person name="Ivens A."/>
            <person name="Mott A."/>
            <person name="O'Neill E."/>
            <person name="Emms D."/>
            <person name="Macleod O."/>
            <person name="Voorheis P."/>
            <person name="Matthews J."/>
            <person name="Matthews K."/>
            <person name="Carrington M."/>
        </authorList>
    </citation>
    <scope>NUCLEOTIDE SEQUENCE [LARGE SCALE GENOMIC DNA]</scope>
    <source>
        <strain evidence="2">Edinburgh</strain>
    </source>
</reference>
<name>A0A1X0P427_9TRYP</name>
<sequence length="252" mass="27790">MKRSREDVPSRDAQDQQKTSEEGQKLIEEIVTVEETHSILVRFPCLDFFRDARLCEVTVGSKEAEGDNSNHDKNNENNKNSEGDENTSVNNNNNNINNNNRNNGNETKYFSPDAVTFKDGTLETDHPIVLVHTQHYGIMEFEGTWCDVHVPQTSTTPLSNRVVVQLCEKSSEQALLDGISTNGESQMKESQHGTVVDAKSVGAGVEVASLLKHPSVGVTADDARGLQAARNASWAYGRIDVPCATLVLHRVK</sequence>
<protein>
    <submittedName>
        <fullName evidence="2">Uncharacterized protein</fullName>
    </submittedName>
</protein>